<evidence type="ECO:0000313" key="6">
    <source>
        <dbReference type="EMBL" id="PRP77814.1"/>
    </source>
</evidence>
<protein>
    <submittedName>
        <fullName evidence="6">FYN/Yes-like tyrosine-protein kinase</fullName>
    </submittedName>
</protein>
<dbReference type="Proteomes" id="UP000241769">
    <property type="component" value="Unassembled WGS sequence"/>
</dbReference>
<dbReference type="Pfam" id="PF00017">
    <property type="entry name" value="SH2"/>
    <property type="match status" value="2"/>
</dbReference>
<feature type="coiled-coil region" evidence="3">
    <location>
        <begin position="304"/>
        <end position="371"/>
    </location>
</feature>
<evidence type="ECO:0000256" key="2">
    <source>
        <dbReference type="PROSITE-ProRule" id="PRU00191"/>
    </source>
</evidence>
<dbReference type="PANTHER" id="PTHR19969">
    <property type="entry name" value="SH2-SH3 ADAPTOR PROTEIN-RELATED"/>
    <property type="match status" value="1"/>
</dbReference>
<evidence type="ECO:0000256" key="3">
    <source>
        <dbReference type="SAM" id="Coils"/>
    </source>
</evidence>
<accession>A0A2P6N1H3</accession>
<dbReference type="InterPro" id="IPR051184">
    <property type="entry name" value="Tyrosine-phos_adapter"/>
</dbReference>
<evidence type="ECO:0000313" key="7">
    <source>
        <dbReference type="Proteomes" id="UP000241769"/>
    </source>
</evidence>
<dbReference type="GO" id="GO:0016477">
    <property type="term" value="P:cell migration"/>
    <property type="evidence" value="ECO:0007669"/>
    <property type="project" value="TreeGrafter"/>
</dbReference>
<dbReference type="STRING" id="1890364.A0A2P6N1H3"/>
<dbReference type="CDD" id="cd00173">
    <property type="entry name" value="SH2"/>
    <property type="match status" value="2"/>
</dbReference>
<dbReference type="GO" id="GO:0007167">
    <property type="term" value="P:enzyme-linked receptor protein signaling pathway"/>
    <property type="evidence" value="ECO:0007669"/>
    <property type="project" value="TreeGrafter"/>
</dbReference>
<name>A0A2P6N1H3_9EUKA</name>
<feature type="domain" description="SH2" evidence="5">
    <location>
        <begin position="470"/>
        <end position="551"/>
    </location>
</feature>
<keyword evidence="7" id="KW-1185">Reference proteome</keyword>
<dbReference type="PRINTS" id="PR00401">
    <property type="entry name" value="SH2DOMAIN"/>
</dbReference>
<comment type="caution">
    <text evidence="6">The sequence shown here is derived from an EMBL/GenBank/DDBJ whole genome shotgun (WGS) entry which is preliminary data.</text>
</comment>
<feature type="region of interest" description="Disordered" evidence="4">
    <location>
        <begin position="119"/>
        <end position="143"/>
    </location>
</feature>
<keyword evidence="6" id="KW-0418">Kinase</keyword>
<keyword evidence="1 2" id="KW-0727">SH2 domain</keyword>
<feature type="domain" description="SH2" evidence="5">
    <location>
        <begin position="567"/>
        <end position="640"/>
    </location>
</feature>
<organism evidence="6 7">
    <name type="scientific">Planoprotostelium fungivorum</name>
    <dbReference type="NCBI Taxonomy" id="1890364"/>
    <lineage>
        <taxon>Eukaryota</taxon>
        <taxon>Amoebozoa</taxon>
        <taxon>Evosea</taxon>
        <taxon>Variosea</taxon>
        <taxon>Cavosteliida</taxon>
        <taxon>Cavosteliaceae</taxon>
        <taxon>Planoprotostelium</taxon>
    </lineage>
</organism>
<dbReference type="SUPFAM" id="SSF55550">
    <property type="entry name" value="SH2 domain"/>
    <property type="match status" value="2"/>
</dbReference>
<dbReference type="InParanoid" id="A0A2P6N1H3"/>
<dbReference type="SMART" id="SM00252">
    <property type="entry name" value="SH2"/>
    <property type="match status" value="2"/>
</dbReference>
<feature type="compositionally biased region" description="Low complexity" evidence="4">
    <location>
        <begin position="119"/>
        <end position="131"/>
    </location>
</feature>
<dbReference type="GO" id="GO:0016301">
    <property type="term" value="F:kinase activity"/>
    <property type="evidence" value="ECO:0007669"/>
    <property type="project" value="UniProtKB-KW"/>
</dbReference>
<dbReference type="PANTHER" id="PTHR19969:SF5">
    <property type="entry name" value="CRK-LIKE PROTEIN"/>
    <property type="match status" value="1"/>
</dbReference>
<dbReference type="InterPro" id="IPR036860">
    <property type="entry name" value="SH2_dom_sf"/>
</dbReference>
<dbReference type="GO" id="GO:0030971">
    <property type="term" value="F:receptor tyrosine kinase binding"/>
    <property type="evidence" value="ECO:0007669"/>
    <property type="project" value="TreeGrafter"/>
</dbReference>
<evidence type="ECO:0000259" key="5">
    <source>
        <dbReference type="PROSITE" id="PS50001"/>
    </source>
</evidence>
<evidence type="ECO:0000256" key="4">
    <source>
        <dbReference type="SAM" id="MobiDB-lite"/>
    </source>
</evidence>
<keyword evidence="3" id="KW-0175">Coiled coil</keyword>
<dbReference type="OrthoDB" id="9204160at2759"/>
<dbReference type="GO" id="GO:0035591">
    <property type="term" value="F:signaling adaptor activity"/>
    <property type="evidence" value="ECO:0007669"/>
    <property type="project" value="TreeGrafter"/>
</dbReference>
<keyword evidence="6" id="KW-0808">Transferase</keyword>
<dbReference type="Gene3D" id="3.30.505.10">
    <property type="entry name" value="SH2 domain"/>
    <property type="match status" value="2"/>
</dbReference>
<gene>
    <name evidence="6" type="ORF">PROFUN_07756</name>
</gene>
<dbReference type="EMBL" id="MDYQ01000254">
    <property type="protein sequence ID" value="PRP77814.1"/>
    <property type="molecule type" value="Genomic_DNA"/>
</dbReference>
<reference evidence="6 7" key="1">
    <citation type="journal article" date="2018" name="Genome Biol. Evol.">
        <title>Multiple Roots of Fruiting Body Formation in Amoebozoa.</title>
        <authorList>
            <person name="Hillmann F."/>
            <person name="Forbes G."/>
            <person name="Novohradska S."/>
            <person name="Ferling I."/>
            <person name="Riege K."/>
            <person name="Groth M."/>
            <person name="Westermann M."/>
            <person name="Marz M."/>
            <person name="Spaller T."/>
            <person name="Winckler T."/>
            <person name="Schaap P."/>
            <person name="Glockner G."/>
        </authorList>
    </citation>
    <scope>NUCLEOTIDE SEQUENCE [LARGE SCALE GENOMIC DNA]</scope>
    <source>
        <strain evidence="6 7">Jena</strain>
    </source>
</reference>
<dbReference type="PROSITE" id="PS50001">
    <property type="entry name" value="SH2"/>
    <property type="match status" value="2"/>
</dbReference>
<evidence type="ECO:0000256" key="1">
    <source>
        <dbReference type="ARBA" id="ARBA00022999"/>
    </source>
</evidence>
<sequence>MNANPIIASISSCDWKVEDPSFVTRDDALNLDLIISDEGEEKTSTSIQLSGTGSCILKINFVKPISLMITSSCRNIECYTTAQYIGTFRGAADGGEGDRFTATIPQLSETTFNVKVESLSTVSSSSEQKPSPSRKKDNATTEITSTKFNPMDILLKQAIDSGSLDPMVLNGLLDNVHLSNFAMKAKEEAKRDTTDNRGTIPTPLSSLTSQIEAKRFQFDPGTGSAILRSLLKCPGPTSLAETMNGEPELLKCRDTNLQVLNILTQISSAKKEEDVTEFVTNIQLVQITINGLLKSKKEFSAERLFGLQSALNQYHHELNELENRNTLLRFFGSTRLRRKLEQMNSSVHTQLEQLKKSIKADEKAAKLAESKSTSGTESSTSISNSASSFDIASPSMGHNEFLRLSQRLHRWTRKKAFFDLREDEIKVLLYILDNSNTGNVNQHKFSEFLKGFGPVNDCIRNMKSIMSCPWFYGFISRQETDLFLRDQPNGTFLIRFSSTQPGAFALGFIMEGREVHHILIKADKPSGFVVTDQSSVGRHFPNLLELVDYYRLFLVHSFWNELPFEPFFEGDISSAETIESFHGHLEGTFLVRFSSHPGKLAISYVEDQSVLHTLIVVEPGRGYRLDTMDVCFPTVKDVVQACGDTLRTPLKNSTAGGGSSNSMEALKTLVQWKHERATGITTVYHQTVGQLFDLNVNPPYDVNAQTTRNEEIDARVDELIARLFDLR</sequence>
<dbReference type="AlphaFoldDB" id="A0A2P6N1H3"/>
<dbReference type="InterPro" id="IPR000980">
    <property type="entry name" value="SH2"/>
</dbReference>
<proteinExistence type="predicted"/>
<dbReference type="GO" id="GO:0005737">
    <property type="term" value="C:cytoplasm"/>
    <property type="evidence" value="ECO:0007669"/>
    <property type="project" value="TreeGrafter"/>
</dbReference>